<feature type="transmembrane region" description="Helical" evidence="1">
    <location>
        <begin position="30"/>
        <end position="49"/>
    </location>
</feature>
<protein>
    <submittedName>
        <fullName evidence="2">Uncharacterized protein</fullName>
    </submittedName>
</protein>
<sequence>MRLEEFPLSNTVPEPDRSLFRFGGRRARTFRVILFFVNELVPALAGAFLSGSMKLLY</sequence>
<proteinExistence type="predicted"/>
<dbReference type="AlphaFoldDB" id="A0A1C3YDC4"/>
<keyword evidence="1" id="KW-0472">Membrane</keyword>
<evidence type="ECO:0000256" key="1">
    <source>
        <dbReference type="SAM" id="Phobius"/>
    </source>
</evidence>
<keyword evidence="1" id="KW-0812">Transmembrane</keyword>
<accession>A0A1C3YDC4</accession>
<evidence type="ECO:0000313" key="3">
    <source>
        <dbReference type="Proteomes" id="UP000198723"/>
    </source>
</evidence>
<name>A0A1C3YDC4_9HYPH</name>
<evidence type="ECO:0000313" key="2">
    <source>
        <dbReference type="EMBL" id="SCB62304.1"/>
    </source>
</evidence>
<gene>
    <name evidence="2" type="ORF">GA0061105_1434</name>
</gene>
<dbReference type="Proteomes" id="UP000198723">
    <property type="component" value="Unassembled WGS sequence"/>
</dbReference>
<keyword evidence="1" id="KW-1133">Transmembrane helix</keyword>
<reference evidence="2 3" key="1">
    <citation type="submission" date="2016-08" db="EMBL/GenBank/DDBJ databases">
        <authorList>
            <person name="Seilhamer J.J."/>
        </authorList>
    </citation>
    <scope>NUCLEOTIDE SEQUENCE [LARGE SCALE GENOMIC DNA]</scope>
    <source>
        <strain evidence="2 3">HBR26</strain>
    </source>
</reference>
<dbReference type="EMBL" id="FMAJ01000043">
    <property type="protein sequence ID" value="SCB62304.1"/>
    <property type="molecule type" value="Genomic_DNA"/>
</dbReference>
<organism evidence="2 3">
    <name type="scientific">Rhizobium aethiopicum</name>
    <dbReference type="NCBI Taxonomy" id="1138170"/>
    <lineage>
        <taxon>Bacteria</taxon>
        <taxon>Pseudomonadati</taxon>
        <taxon>Pseudomonadota</taxon>
        <taxon>Alphaproteobacteria</taxon>
        <taxon>Hyphomicrobiales</taxon>
        <taxon>Rhizobiaceae</taxon>
        <taxon>Rhizobium/Agrobacterium group</taxon>
        <taxon>Rhizobium</taxon>
    </lineage>
</organism>